<reference evidence="3 4" key="1">
    <citation type="journal article" date="2017" name="Curr. Biol.">
        <title>Genome architecture and evolution of a unichromosomal asexual nematode.</title>
        <authorList>
            <person name="Fradin H."/>
            <person name="Zegar C."/>
            <person name="Gutwein M."/>
            <person name="Lucas J."/>
            <person name="Kovtun M."/>
            <person name="Corcoran D."/>
            <person name="Baugh L.R."/>
            <person name="Kiontke K."/>
            <person name="Gunsalus K."/>
            <person name="Fitch D.H."/>
            <person name="Piano F."/>
        </authorList>
    </citation>
    <scope>NUCLEOTIDE SEQUENCE [LARGE SCALE GENOMIC DNA]</scope>
    <source>
        <strain evidence="3">PF1309</strain>
    </source>
</reference>
<organism evidence="3 4">
    <name type="scientific">Diploscapter pachys</name>
    <dbReference type="NCBI Taxonomy" id="2018661"/>
    <lineage>
        <taxon>Eukaryota</taxon>
        <taxon>Metazoa</taxon>
        <taxon>Ecdysozoa</taxon>
        <taxon>Nematoda</taxon>
        <taxon>Chromadorea</taxon>
        <taxon>Rhabditida</taxon>
        <taxon>Rhabditina</taxon>
        <taxon>Rhabditomorpha</taxon>
        <taxon>Rhabditoidea</taxon>
        <taxon>Rhabditidae</taxon>
        <taxon>Diploscapter</taxon>
    </lineage>
</organism>
<dbReference type="InterPro" id="IPR057982">
    <property type="entry name" value="TPR_NAA35"/>
</dbReference>
<comment type="caution">
    <text evidence="3">The sequence shown here is derived from an EMBL/GenBank/DDBJ whole genome shotgun (WGS) entry which is preliminary data.</text>
</comment>
<evidence type="ECO:0000313" key="4">
    <source>
        <dbReference type="Proteomes" id="UP000218231"/>
    </source>
</evidence>
<dbReference type="PANTHER" id="PTHR21373:SF0">
    <property type="entry name" value="N-ALPHA-ACETYLTRANSFERASE 35, NATC AUXILIARY SUBUNIT"/>
    <property type="match status" value="1"/>
</dbReference>
<feature type="domain" description="NAA35-like TPR repeats" evidence="2">
    <location>
        <begin position="173"/>
        <end position="562"/>
    </location>
</feature>
<dbReference type="PANTHER" id="PTHR21373">
    <property type="entry name" value="GLUCOSE REPRESSIBLE PROTEIN MAK10"/>
    <property type="match status" value="1"/>
</dbReference>
<keyword evidence="4" id="KW-1185">Reference proteome</keyword>
<dbReference type="AlphaFoldDB" id="A0A2A2KTM3"/>
<dbReference type="Pfam" id="PF25789">
    <property type="entry name" value="TPR_NAA35"/>
    <property type="match status" value="1"/>
</dbReference>
<evidence type="ECO:0000313" key="3">
    <source>
        <dbReference type="EMBL" id="PAV77264.1"/>
    </source>
</evidence>
<name>A0A2A2KTM3_9BILA</name>
<evidence type="ECO:0000259" key="2">
    <source>
        <dbReference type="Pfam" id="PF25789"/>
    </source>
</evidence>
<dbReference type="GO" id="GO:0031417">
    <property type="term" value="C:NatC complex"/>
    <property type="evidence" value="ECO:0007669"/>
    <property type="project" value="InterPro"/>
</dbReference>
<dbReference type="Proteomes" id="UP000218231">
    <property type="component" value="Unassembled WGS sequence"/>
</dbReference>
<dbReference type="EMBL" id="LIAE01007738">
    <property type="protein sequence ID" value="PAV77264.1"/>
    <property type="molecule type" value="Genomic_DNA"/>
</dbReference>
<dbReference type="InterPro" id="IPR007244">
    <property type="entry name" value="Naa35_N"/>
</dbReference>
<protein>
    <recommendedName>
        <fullName evidence="1">Protein MAK10 homolog</fullName>
    </recommendedName>
</protein>
<evidence type="ECO:0000256" key="1">
    <source>
        <dbReference type="ARBA" id="ARBA00030494"/>
    </source>
</evidence>
<dbReference type="OrthoDB" id="269405at2759"/>
<gene>
    <name evidence="3" type="ORF">WR25_22888</name>
</gene>
<sequence length="567" mass="65075">MLLPYAVTSQVTHAEAVDLIKREVKDLGYAAQNESEENRNIILAIANRLSWLQQFSEIFGLIFTLDEAEISADGNIKLFRPKPKLAAQVATHLEMTAKANYNSRDLGLSPSNGEDDGDFAWLLSIEPELNRQFMPSTFPRKKEIPNREKALHYLLRLSTRLKNMFLEAPLPSNVGSLKALFDYAKQFNLNDSCTLTRGLLQLLIFPMDEKLLGDPTLSLSKLLCNAMKEISYPTTLIEGSVAFEDEECNRLLDAFITDSVRILLKLYQAMGNNLARQRDRVVKAIDQMIAIQIDAERLDLRVAQLLENVYTHDGTTAFVYLMQMDWIKYYFELSFRLDVLVPHEYPYIYWYIGDRLNNMQTNALDRAGRLACEGMKQELTIKQTKSGKDKKKNATRDNNKLLEKTKQKCDELAMVTAMHLAEASLCMGIVKTVTALIKLGKIKVPMFNEHSEEMRFAHRMVPMLNLGPPLHVNYGHFLDYSGYAISKDKSVKMIVAEAIDQFQKAKDNYTQVSKQYTLHEDRAQNLLYIAHYNQVAVRLLNDNFVRDKQVEFQFTERSSMYPLIKFI</sequence>
<dbReference type="STRING" id="2018661.A0A2A2KTM3"/>
<accession>A0A2A2KTM3</accession>
<proteinExistence type="predicted"/>